<name>A0ABQ2XF24_9BURK</name>
<evidence type="ECO:0000256" key="8">
    <source>
        <dbReference type="ARBA" id="ARBA00022989"/>
    </source>
</evidence>
<keyword evidence="10 11" id="KW-0472">Membrane</keyword>
<keyword evidence="13" id="KW-1185">Reference proteome</keyword>
<dbReference type="NCBIfam" id="TIGR00681">
    <property type="entry name" value="kdpC"/>
    <property type="match status" value="1"/>
</dbReference>
<dbReference type="HAMAP" id="MF_00276">
    <property type="entry name" value="KdpC"/>
    <property type="match status" value="1"/>
</dbReference>
<dbReference type="Pfam" id="PF02669">
    <property type="entry name" value="KdpC"/>
    <property type="match status" value="1"/>
</dbReference>
<proteinExistence type="inferred from homology"/>
<evidence type="ECO:0000256" key="11">
    <source>
        <dbReference type="HAMAP-Rule" id="MF_00276"/>
    </source>
</evidence>
<dbReference type="PIRSF" id="PIRSF001296">
    <property type="entry name" value="K_ATPase_KdpC"/>
    <property type="match status" value="1"/>
</dbReference>
<comment type="similarity">
    <text evidence="11">Belongs to the KdpC family.</text>
</comment>
<dbReference type="NCBIfam" id="NF001454">
    <property type="entry name" value="PRK00315.1"/>
    <property type="match status" value="1"/>
</dbReference>
<dbReference type="EMBL" id="BMYT01000002">
    <property type="protein sequence ID" value="GGX11390.1"/>
    <property type="molecule type" value="Genomic_DNA"/>
</dbReference>
<evidence type="ECO:0000256" key="5">
    <source>
        <dbReference type="ARBA" id="ARBA00022741"/>
    </source>
</evidence>
<evidence type="ECO:0000256" key="2">
    <source>
        <dbReference type="ARBA" id="ARBA00022475"/>
    </source>
</evidence>
<comment type="subcellular location">
    <subcellularLocation>
        <location evidence="11">Cell membrane</location>
        <topology evidence="11">Single-pass membrane protein</topology>
    </subcellularLocation>
</comment>
<accession>A0ABQ2XF24</accession>
<protein>
    <recommendedName>
        <fullName evidence="11">Potassium-transporting ATPase KdpC subunit</fullName>
    </recommendedName>
    <alternativeName>
        <fullName evidence="11">ATP phosphohydrolase [potassium-transporting] C chain</fullName>
    </alternativeName>
    <alternativeName>
        <fullName evidence="11">Potassium-binding and translocating subunit C</fullName>
    </alternativeName>
    <alternativeName>
        <fullName evidence="11">Potassium-translocating ATPase C chain</fullName>
    </alternativeName>
</protein>
<organism evidence="12 13">
    <name type="scientific">Undibacterium macrobrachii</name>
    <dbReference type="NCBI Taxonomy" id="1119058"/>
    <lineage>
        <taxon>Bacteria</taxon>
        <taxon>Pseudomonadati</taxon>
        <taxon>Pseudomonadota</taxon>
        <taxon>Betaproteobacteria</taxon>
        <taxon>Burkholderiales</taxon>
        <taxon>Oxalobacteraceae</taxon>
        <taxon>Undibacterium</taxon>
    </lineage>
</organism>
<keyword evidence="7 11" id="KW-0630">Potassium</keyword>
<feature type="transmembrane region" description="Helical" evidence="11">
    <location>
        <begin position="20"/>
        <end position="38"/>
    </location>
</feature>
<dbReference type="InterPro" id="IPR003820">
    <property type="entry name" value="KdpC"/>
</dbReference>
<keyword evidence="6 11" id="KW-0067">ATP-binding</keyword>
<evidence type="ECO:0000256" key="10">
    <source>
        <dbReference type="ARBA" id="ARBA00023136"/>
    </source>
</evidence>
<keyword evidence="3 11" id="KW-0633">Potassium transport</keyword>
<evidence type="ECO:0000256" key="3">
    <source>
        <dbReference type="ARBA" id="ARBA00022538"/>
    </source>
</evidence>
<keyword evidence="1 11" id="KW-0813">Transport</keyword>
<evidence type="ECO:0000256" key="9">
    <source>
        <dbReference type="ARBA" id="ARBA00023065"/>
    </source>
</evidence>
<evidence type="ECO:0000256" key="7">
    <source>
        <dbReference type="ARBA" id="ARBA00022958"/>
    </source>
</evidence>
<comment type="caution">
    <text evidence="12">The sequence shown here is derived from an EMBL/GenBank/DDBJ whole genome shotgun (WGS) entry which is preliminary data.</text>
</comment>
<dbReference type="PANTHER" id="PTHR30042">
    <property type="entry name" value="POTASSIUM-TRANSPORTING ATPASE C CHAIN"/>
    <property type="match status" value="1"/>
</dbReference>
<comment type="subunit">
    <text evidence="11">The system is composed of three essential subunits: KdpA, KdpB and KdpC.</text>
</comment>
<evidence type="ECO:0000256" key="4">
    <source>
        <dbReference type="ARBA" id="ARBA00022692"/>
    </source>
</evidence>
<evidence type="ECO:0000256" key="6">
    <source>
        <dbReference type="ARBA" id="ARBA00022840"/>
    </source>
</evidence>
<keyword evidence="8 11" id="KW-1133">Transmembrane helix</keyword>
<comment type="function">
    <text evidence="11">Part of the high-affinity ATP-driven potassium transport (or Kdp) system, which catalyzes the hydrolysis of ATP coupled with the electrogenic transport of potassium into the cytoplasm. This subunit acts as a catalytic chaperone that increases the ATP-binding affinity of the ATP-hydrolyzing subunit KdpB by the formation of a transient KdpB/KdpC/ATP ternary complex.</text>
</comment>
<gene>
    <name evidence="11 12" type="primary">kdpC</name>
    <name evidence="12" type="ORF">GCM10011282_17260</name>
</gene>
<dbReference type="Proteomes" id="UP000620127">
    <property type="component" value="Unassembled WGS sequence"/>
</dbReference>
<sequence>MHIGNIMSTNNSILSTLRPAAMLFVGLTVVVGLAYPLAMTGIAKLAFNEKAEGSLIVKDGKVVGSSLIGQSFSSPQFFWGRPSATSPMANNATNSSGSNLGPTNVAQLDNVKARVDALKAADPSNTAAIPVDLVTASASGLDPEISLAAAYYQVPRVARERKMTEAQVRALIDQLAQKPVMGLFGEPRVNVLQLNLALPQSK</sequence>
<keyword evidence="2 11" id="KW-1003">Cell membrane</keyword>
<evidence type="ECO:0000313" key="13">
    <source>
        <dbReference type="Proteomes" id="UP000620127"/>
    </source>
</evidence>
<evidence type="ECO:0000256" key="1">
    <source>
        <dbReference type="ARBA" id="ARBA00022448"/>
    </source>
</evidence>
<keyword evidence="5 11" id="KW-0547">Nucleotide-binding</keyword>
<keyword evidence="4 11" id="KW-0812">Transmembrane</keyword>
<evidence type="ECO:0000313" key="12">
    <source>
        <dbReference type="EMBL" id="GGX11390.1"/>
    </source>
</evidence>
<dbReference type="PANTHER" id="PTHR30042:SF2">
    <property type="entry name" value="POTASSIUM-TRANSPORTING ATPASE KDPC SUBUNIT"/>
    <property type="match status" value="1"/>
</dbReference>
<keyword evidence="9 11" id="KW-0406">Ion transport</keyword>
<reference evidence="13" key="1">
    <citation type="journal article" date="2019" name="Int. J. Syst. Evol. Microbiol.">
        <title>The Global Catalogue of Microorganisms (GCM) 10K type strain sequencing project: providing services to taxonomists for standard genome sequencing and annotation.</title>
        <authorList>
            <consortium name="The Broad Institute Genomics Platform"/>
            <consortium name="The Broad Institute Genome Sequencing Center for Infectious Disease"/>
            <person name="Wu L."/>
            <person name="Ma J."/>
        </authorList>
    </citation>
    <scope>NUCLEOTIDE SEQUENCE [LARGE SCALE GENOMIC DNA]</scope>
    <source>
        <strain evidence="13">KCTC 23916</strain>
    </source>
</reference>